<organism evidence="5">
    <name type="scientific">Graphocephala atropunctata</name>
    <dbReference type="NCBI Taxonomy" id="36148"/>
    <lineage>
        <taxon>Eukaryota</taxon>
        <taxon>Metazoa</taxon>
        <taxon>Ecdysozoa</taxon>
        <taxon>Arthropoda</taxon>
        <taxon>Hexapoda</taxon>
        <taxon>Insecta</taxon>
        <taxon>Pterygota</taxon>
        <taxon>Neoptera</taxon>
        <taxon>Paraneoptera</taxon>
        <taxon>Hemiptera</taxon>
        <taxon>Auchenorrhyncha</taxon>
        <taxon>Membracoidea</taxon>
        <taxon>Cicadellidae</taxon>
        <taxon>Cicadellinae</taxon>
        <taxon>Cicadellini</taxon>
        <taxon>Graphocephala</taxon>
    </lineage>
</organism>
<feature type="non-terminal residue" evidence="5">
    <location>
        <position position="1"/>
    </location>
</feature>
<gene>
    <name evidence="5" type="ORF">g.24146</name>
</gene>
<dbReference type="InterPro" id="IPR004279">
    <property type="entry name" value="Perilipin"/>
</dbReference>
<evidence type="ECO:0000256" key="2">
    <source>
        <dbReference type="ARBA" id="ARBA00006311"/>
    </source>
</evidence>
<dbReference type="GO" id="GO:0010890">
    <property type="term" value="P:positive regulation of triglyceride storage"/>
    <property type="evidence" value="ECO:0007669"/>
    <property type="project" value="TreeGrafter"/>
</dbReference>
<evidence type="ECO:0000256" key="4">
    <source>
        <dbReference type="SAM" id="MobiDB-lite"/>
    </source>
</evidence>
<evidence type="ECO:0008006" key="6">
    <source>
        <dbReference type="Google" id="ProtNLM"/>
    </source>
</evidence>
<accession>A0A1B6LEW0</accession>
<dbReference type="GO" id="GO:0005829">
    <property type="term" value="C:cytosol"/>
    <property type="evidence" value="ECO:0007669"/>
    <property type="project" value="TreeGrafter"/>
</dbReference>
<sequence length="738" mass="82028">VRVDRESCAGLMSGTTWVKSDLITVDLLSDCSLPGNQCLSFLETGLEPFCRVTLICVPWAGNKVIMATETQKKSHTHHHKHHHHHQQHAQKKLFHLKSIERITHLPVVEYFHSYYEHLKKSSFLIRLSVLPAETGVWLAVGTAMPVVNLFEKPVSAVDNIVCKGLDVIEANLPVVNYPPEVVYNITKDYVTSNVVNPMLKRADSVKQLSISGASICGELAATRLNNAIDVADKYVEKYLPDIVDGTDPAPEESERANRSTHENQTDAIRNRNFAEKTRWRSINRLHVYSDSHGKQLAAKLKKKLSNTEIFVCVNPGASSSYIVTNAIKGTTTFTKSDFVALITGMDDMIVGGEIEIATKMFLENIEHIVINSQSTNLLVCPVLPQFDLPSNGVINQNIHILNDELQKNLAKRTHVSLINTTMFRRQHFKKSGLLLNKRGKDLLASVIASAVLEFDQRFNDSPSPAPGSDSNTVKTFQHVKQFRNKLQRRLTRRTIAEAKALKQQGADTIRCLVYLVDLLAHDPKAFMEKAKEVWLELSKDEPENQVPPANLEQLIAMLSREMARRVVHLTNYSSTKVLVLTQYGLHTAHIAAYNTIWWADYLLKSLRLDPVVEVALNQISRLHQVSVDLVIRLVEYVRKLKSETVKAVGIPALSLSTQHSPSHTAGASPTSSHSKPSNSQQNGDTCTIPESNHENPEGQEPLMIPPPNSTPTSTPTSSPISTPSSTPNYPATTAARSS</sequence>
<dbReference type="InterPro" id="IPR036514">
    <property type="entry name" value="SGNH_hydro_sf"/>
</dbReference>
<dbReference type="Pfam" id="PF03036">
    <property type="entry name" value="Perilipin"/>
    <property type="match status" value="1"/>
</dbReference>
<feature type="region of interest" description="Disordered" evidence="4">
    <location>
        <begin position="656"/>
        <end position="738"/>
    </location>
</feature>
<proteinExistence type="inferred from homology"/>
<name>A0A1B6LEW0_9HEMI</name>
<dbReference type="SUPFAM" id="SSF52266">
    <property type="entry name" value="SGNH hydrolase"/>
    <property type="match status" value="1"/>
</dbReference>
<reference evidence="5" key="1">
    <citation type="submission" date="2015-11" db="EMBL/GenBank/DDBJ databases">
        <title>De novo transcriptome assembly of four potential Pierce s Disease insect vectors from Arizona vineyards.</title>
        <authorList>
            <person name="Tassone E.E."/>
        </authorList>
    </citation>
    <scope>NUCLEOTIDE SEQUENCE</scope>
</reference>
<feature type="compositionally biased region" description="Polar residues" evidence="4">
    <location>
        <begin position="656"/>
        <end position="667"/>
    </location>
</feature>
<dbReference type="PANTHER" id="PTHR14024:SF49">
    <property type="entry name" value="LIPID STORAGE DROPLETS SURFACE-BINDING PROTEIN 1"/>
    <property type="match status" value="1"/>
</dbReference>
<feature type="compositionally biased region" description="Low complexity" evidence="4">
    <location>
        <begin position="668"/>
        <end position="682"/>
    </location>
</feature>
<evidence type="ECO:0000256" key="1">
    <source>
        <dbReference type="ARBA" id="ARBA00004502"/>
    </source>
</evidence>
<feature type="compositionally biased region" description="Basic and acidic residues" evidence="4">
    <location>
        <begin position="252"/>
        <end position="265"/>
    </location>
</feature>
<dbReference type="PANTHER" id="PTHR14024">
    <property type="entry name" value="PERILIPIN"/>
    <property type="match status" value="1"/>
</dbReference>
<keyword evidence="3" id="KW-0551">Lipid droplet</keyword>
<comment type="similarity">
    <text evidence="2">Belongs to the perilipin family.</text>
</comment>
<feature type="compositionally biased region" description="Polar residues" evidence="4">
    <location>
        <begin position="729"/>
        <end position="738"/>
    </location>
</feature>
<feature type="compositionally biased region" description="Low complexity" evidence="4">
    <location>
        <begin position="710"/>
        <end position="728"/>
    </location>
</feature>
<comment type="subcellular location">
    <subcellularLocation>
        <location evidence="1">Lipid droplet</location>
    </subcellularLocation>
</comment>
<dbReference type="AlphaFoldDB" id="A0A1B6LEW0"/>
<dbReference type="EMBL" id="GEBQ01017745">
    <property type="protein sequence ID" value="JAT22232.1"/>
    <property type="molecule type" value="Transcribed_RNA"/>
</dbReference>
<evidence type="ECO:0000256" key="3">
    <source>
        <dbReference type="ARBA" id="ARBA00022677"/>
    </source>
</evidence>
<dbReference type="GO" id="GO:0019915">
    <property type="term" value="P:lipid storage"/>
    <property type="evidence" value="ECO:0007669"/>
    <property type="project" value="TreeGrafter"/>
</dbReference>
<dbReference type="GO" id="GO:0005811">
    <property type="term" value="C:lipid droplet"/>
    <property type="evidence" value="ECO:0007669"/>
    <property type="project" value="UniProtKB-SubCell"/>
</dbReference>
<dbReference type="Gene3D" id="3.40.50.1110">
    <property type="entry name" value="SGNH hydrolase"/>
    <property type="match status" value="1"/>
</dbReference>
<protein>
    <recommendedName>
        <fullName evidence="6">Lipid storage droplets surface-binding protein 1</fullName>
    </recommendedName>
</protein>
<feature type="region of interest" description="Disordered" evidence="4">
    <location>
        <begin position="242"/>
        <end position="265"/>
    </location>
</feature>
<evidence type="ECO:0000313" key="5">
    <source>
        <dbReference type="EMBL" id="JAT22232.1"/>
    </source>
</evidence>